<organism evidence="1 2">
    <name type="scientific">Leptonema illini DSM 21528</name>
    <dbReference type="NCBI Taxonomy" id="929563"/>
    <lineage>
        <taxon>Bacteria</taxon>
        <taxon>Pseudomonadati</taxon>
        <taxon>Spirochaetota</taxon>
        <taxon>Spirochaetia</taxon>
        <taxon>Leptospirales</taxon>
        <taxon>Leptospiraceae</taxon>
        <taxon>Leptonema</taxon>
    </lineage>
</organism>
<dbReference type="HOGENOM" id="CLU_564913_0_0_12"/>
<accession>H2CIG0</accession>
<keyword evidence="2" id="KW-1185">Reference proteome</keyword>
<dbReference type="EMBL" id="JH597773">
    <property type="protein sequence ID" value="EHQ05953.1"/>
    <property type="molecule type" value="Genomic_DNA"/>
</dbReference>
<gene>
    <name evidence="1" type="ORF">Lepil_1262</name>
</gene>
<protein>
    <submittedName>
        <fullName evidence="1">Uncharacterized protein</fullName>
    </submittedName>
</protein>
<dbReference type="NCBIfam" id="NF047389">
    <property type="entry name" value="ATPase_Sll1717"/>
    <property type="match status" value="1"/>
</dbReference>
<dbReference type="STRING" id="183.GCA_002009735_02292"/>
<dbReference type="RefSeq" id="WP_002771026.1">
    <property type="nucleotide sequence ID" value="NZ_JH597773.1"/>
</dbReference>
<dbReference type="AlphaFoldDB" id="H2CIG0"/>
<sequence>MEKREIINSLDFGSRVAEEETDILADYFIETDIWQKLFSGKIDIVYGYKGSGKSAIYLLLNKRKEQLERKSICLISADSFKGEPVFSELKREPPTSISNFIDLWSLYFAGLIAKELNQRKIHSKEVRRLRNLGLFSSKMSVLDIFRRAQLLVKSIRPPDSFEVGNRLSAGNDGGWEQYFKIALRLLPFWKTVRSDEINDLLRQLSATAKKKGIVFWIALDRLDVAFVDSPELESNAIKGLIRTYLNFRQYENVKIKLFLRSDIWAQITSEGFTEASHVTNTQTIEWTTDDLLLLILNRTFRSNLVRRLCSIDEYQQINALAYRRQRSLFNTVFPKQIDSGRNKPSTFDWILSRTKSAHPNYSPREIIHLLNEARSEQIKIIERTGDVPSGNQLIGPAAFRAALKPVSKALIEQTYFAEYPSFRGTIEMFRNQKSDHSKDTLARLLNKSKAEAETIANDLSRIGFFERRGSNKEYWIPFVFRSYLNLIQGRAYSTKKSYRKKSVRKRSRKS</sequence>
<evidence type="ECO:0000313" key="1">
    <source>
        <dbReference type="EMBL" id="EHQ05953.1"/>
    </source>
</evidence>
<proteinExistence type="predicted"/>
<name>H2CIG0_9LEPT</name>
<dbReference type="Proteomes" id="UP000005737">
    <property type="component" value="Unassembled WGS sequence"/>
</dbReference>
<reference evidence="1 2" key="1">
    <citation type="submission" date="2011-10" db="EMBL/GenBank/DDBJ databases">
        <title>The Improved High-Quality Draft genome of Leptonema illini DSM 21528.</title>
        <authorList>
            <consortium name="US DOE Joint Genome Institute (JGI-PGF)"/>
            <person name="Lucas S."/>
            <person name="Copeland A."/>
            <person name="Lapidus A."/>
            <person name="Glavina del Rio T."/>
            <person name="Dalin E."/>
            <person name="Tice H."/>
            <person name="Bruce D."/>
            <person name="Goodwin L."/>
            <person name="Pitluck S."/>
            <person name="Peters L."/>
            <person name="Mikhailova N."/>
            <person name="Held B."/>
            <person name="Kyrpides N."/>
            <person name="Mavromatis K."/>
            <person name="Ivanova N."/>
            <person name="Markowitz V."/>
            <person name="Cheng J.-F."/>
            <person name="Hugenholtz P."/>
            <person name="Woyke T."/>
            <person name="Wu D."/>
            <person name="Gronow S."/>
            <person name="Wellnitz S."/>
            <person name="Brambilla E.-M."/>
            <person name="Klenk H.-P."/>
            <person name="Eisen J.A."/>
        </authorList>
    </citation>
    <scope>NUCLEOTIDE SEQUENCE [LARGE SCALE GENOMIC DNA]</scope>
    <source>
        <strain evidence="1 2">DSM 21528</strain>
    </source>
</reference>
<dbReference type="InterPro" id="IPR059206">
    <property type="entry name" value="Sll1717-like"/>
</dbReference>
<evidence type="ECO:0000313" key="2">
    <source>
        <dbReference type="Proteomes" id="UP000005737"/>
    </source>
</evidence>